<keyword evidence="5" id="KW-0175">Coiled coil</keyword>
<dbReference type="STRING" id="407821.A0A087UG45"/>
<feature type="non-terminal residue" evidence="7">
    <location>
        <position position="509"/>
    </location>
</feature>
<dbReference type="OMA" id="IIHLYSA"/>
<keyword evidence="2 4" id="KW-0853">WD repeat</keyword>
<dbReference type="InterPro" id="IPR013923">
    <property type="entry name" value="Autophagy-rel_prot_16_dom"/>
</dbReference>
<dbReference type="GO" id="GO:0000045">
    <property type="term" value="P:autophagosome assembly"/>
    <property type="evidence" value="ECO:0007669"/>
    <property type="project" value="InterPro"/>
</dbReference>
<dbReference type="Gene3D" id="2.130.10.10">
    <property type="entry name" value="YVTN repeat-like/Quinoprotein amine dehydrogenase"/>
    <property type="match status" value="2"/>
</dbReference>
<comment type="similarity">
    <text evidence="1">Belongs to the WD repeat ATG16 family.</text>
</comment>
<feature type="repeat" description="WD" evidence="4">
    <location>
        <begin position="393"/>
        <end position="419"/>
    </location>
</feature>
<evidence type="ECO:0000259" key="6">
    <source>
        <dbReference type="Pfam" id="PF08614"/>
    </source>
</evidence>
<dbReference type="Pfam" id="PF00400">
    <property type="entry name" value="WD40"/>
    <property type="match status" value="5"/>
</dbReference>
<feature type="coiled-coil region" evidence="5">
    <location>
        <begin position="103"/>
        <end position="192"/>
    </location>
</feature>
<dbReference type="InterPro" id="IPR045160">
    <property type="entry name" value="ATG16"/>
</dbReference>
<dbReference type="AlphaFoldDB" id="A0A087UG45"/>
<evidence type="ECO:0000256" key="5">
    <source>
        <dbReference type="SAM" id="Coils"/>
    </source>
</evidence>
<dbReference type="PROSITE" id="PS50082">
    <property type="entry name" value="WD_REPEATS_2"/>
    <property type="match status" value="4"/>
</dbReference>
<feature type="domain" description="Autophagy-related protein 16" evidence="6">
    <location>
        <begin position="11"/>
        <end position="188"/>
    </location>
</feature>
<name>A0A087UG45_STEMI</name>
<dbReference type="PROSITE" id="PS50294">
    <property type="entry name" value="WD_REPEATS_REGION"/>
    <property type="match status" value="2"/>
</dbReference>
<keyword evidence="3" id="KW-0677">Repeat</keyword>
<dbReference type="GO" id="GO:0043495">
    <property type="term" value="F:protein-membrane adaptor activity"/>
    <property type="evidence" value="ECO:0007669"/>
    <property type="project" value="TreeGrafter"/>
</dbReference>
<evidence type="ECO:0000313" key="8">
    <source>
        <dbReference type="Proteomes" id="UP000054359"/>
    </source>
</evidence>
<dbReference type="PROSITE" id="PS00678">
    <property type="entry name" value="WD_REPEATS_1"/>
    <property type="match status" value="2"/>
</dbReference>
<dbReference type="InterPro" id="IPR020472">
    <property type="entry name" value="WD40_PAC1"/>
</dbReference>
<dbReference type="SMART" id="SM00320">
    <property type="entry name" value="WD40"/>
    <property type="match status" value="6"/>
</dbReference>
<protein>
    <submittedName>
        <fullName evidence="7">Autophagy-related protein 16-1</fullName>
    </submittedName>
</protein>
<dbReference type="SUPFAM" id="SSF50978">
    <property type="entry name" value="WD40 repeat-like"/>
    <property type="match status" value="1"/>
</dbReference>
<feature type="repeat" description="WD" evidence="4">
    <location>
        <begin position="477"/>
        <end position="506"/>
    </location>
</feature>
<organism evidence="7 8">
    <name type="scientific">Stegodyphus mimosarum</name>
    <name type="common">African social velvet spider</name>
    <dbReference type="NCBI Taxonomy" id="407821"/>
    <lineage>
        <taxon>Eukaryota</taxon>
        <taxon>Metazoa</taxon>
        <taxon>Ecdysozoa</taxon>
        <taxon>Arthropoda</taxon>
        <taxon>Chelicerata</taxon>
        <taxon>Arachnida</taxon>
        <taxon>Araneae</taxon>
        <taxon>Araneomorphae</taxon>
        <taxon>Entelegynae</taxon>
        <taxon>Eresoidea</taxon>
        <taxon>Eresidae</taxon>
        <taxon>Stegodyphus</taxon>
    </lineage>
</organism>
<gene>
    <name evidence="7" type="ORF">X975_12331</name>
</gene>
<feature type="repeat" description="WD" evidence="4">
    <location>
        <begin position="251"/>
        <end position="284"/>
    </location>
</feature>
<reference evidence="7 8" key="1">
    <citation type="submission" date="2013-11" db="EMBL/GenBank/DDBJ databases">
        <title>Genome sequencing of Stegodyphus mimosarum.</title>
        <authorList>
            <person name="Bechsgaard J."/>
        </authorList>
    </citation>
    <scope>NUCLEOTIDE SEQUENCE [LARGE SCALE GENOMIC DNA]</scope>
</reference>
<proteinExistence type="inferred from homology"/>
<dbReference type="Proteomes" id="UP000054359">
    <property type="component" value="Unassembled WGS sequence"/>
</dbReference>
<dbReference type="OrthoDB" id="6262491at2759"/>
<dbReference type="InterPro" id="IPR001680">
    <property type="entry name" value="WD40_rpt"/>
</dbReference>
<evidence type="ECO:0000256" key="1">
    <source>
        <dbReference type="ARBA" id="ARBA00009271"/>
    </source>
</evidence>
<evidence type="ECO:0000313" key="7">
    <source>
        <dbReference type="EMBL" id="KFM76334.1"/>
    </source>
</evidence>
<dbReference type="Pfam" id="PF08614">
    <property type="entry name" value="ATG16"/>
    <property type="match status" value="1"/>
</dbReference>
<dbReference type="GO" id="GO:0034274">
    <property type="term" value="C:Atg12-Atg5-Atg16 complex"/>
    <property type="evidence" value="ECO:0007669"/>
    <property type="project" value="TreeGrafter"/>
</dbReference>
<keyword evidence="8" id="KW-1185">Reference proteome</keyword>
<dbReference type="PRINTS" id="PR00320">
    <property type="entry name" value="GPROTEINBRPT"/>
</dbReference>
<evidence type="ECO:0000256" key="4">
    <source>
        <dbReference type="PROSITE-ProRule" id="PRU00221"/>
    </source>
</evidence>
<sequence>MEDYSYKTNVIASLKKRNAREHSFRDVIIYSNKLLESLDYLQRSVILRNIQTTKAEQTSPAILAHDLSAEERTMLMKCCDLQNDLAECHKKISDYAQQVIEFRNALDQKNQIISNQKREMEEMKNTLSNYQELCKKHCKELADIKIAFQNKVDECDALNITYSSLECKKNNLEIENQNLKAQLAEVKKAEIARSLSESLPKVAQDSSDKNVKKFSSGTQVREERASLKITSVDVNAANLNSIVPEKIKYEFNAHDSDVNAVLWLPTFSHLITAGADRKVKLWELLKDGSIVLKKSVRDCNSSIMSVDLDADSSLLLCTSCDFASRIWTLNDFTLRHTLTGHSGKVMSAKFMYEINKIVSGSLDQTLKVWDLRRRACIQTSFSNSQVHDVICKSGHVIISGHADKKVRLWDMRSNKETSQIASTGVVTSLDLSKNGYLLLVSQRDNVLKVFDLRTNFALNSLKADNFEVAYDWTRAKFSPDDQYCVCGSKNGSVFIWNINKETVEKELKG</sequence>
<evidence type="ECO:0000256" key="2">
    <source>
        <dbReference type="ARBA" id="ARBA00022574"/>
    </source>
</evidence>
<dbReference type="PANTHER" id="PTHR19878:SF8">
    <property type="entry name" value="AUTOPHAGY-RELATED 16, ISOFORM F"/>
    <property type="match status" value="1"/>
</dbReference>
<dbReference type="InterPro" id="IPR036322">
    <property type="entry name" value="WD40_repeat_dom_sf"/>
</dbReference>
<dbReference type="PANTHER" id="PTHR19878">
    <property type="entry name" value="AUTOPHAGY PROTEIN 16-LIKE"/>
    <property type="match status" value="1"/>
</dbReference>
<dbReference type="CDD" id="cd00200">
    <property type="entry name" value="WD40"/>
    <property type="match status" value="1"/>
</dbReference>
<dbReference type="GO" id="GO:0034045">
    <property type="term" value="C:phagophore assembly site membrane"/>
    <property type="evidence" value="ECO:0007669"/>
    <property type="project" value="TreeGrafter"/>
</dbReference>
<evidence type="ECO:0000256" key="3">
    <source>
        <dbReference type="ARBA" id="ARBA00022737"/>
    </source>
</evidence>
<accession>A0A087UG45</accession>
<dbReference type="InterPro" id="IPR019775">
    <property type="entry name" value="WD40_repeat_CS"/>
</dbReference>
<dbReference type="InterPro" id="IPR015943">
    <property type="entry name" value="WD40/YVTN_repeat-like_dom_sf"/>
</dbReference>
<dbReference type="EMBL" id="KK119658">
    <property type="protein sequence ID" value="KFM76334.1"/>
    <property type="molecule type" value="Genomic_DNA"/>
</dbReference>
<feature type="repeat" description="WD" evidence="4">
    <location>
        <begin position="338"/>
        <end position="379"/>
    </location>
</feature>
<dbReference type="GO" id="GO:0000421">
    <property type="term" value="C:autophagosome membrane"/>
    <property type="evidence" value="ECO:0007669"/>
    <property type="project" value="TreeGrafter"/>
</dbReference>